<dbReference type="PROSITE" id="PS50042">
    <property type="entry name" value="CNMP_BINDING_3"/>
    <property type="match status" value="1"/>
</dbReference>
<comment type="caution">
    <text evidence="2">The sequence shown here is derived from an EMBL/GenBank/DDBJ whole genome shotgun (WGS) entry which is preliminary data.</text>
</comment>
<protein>
    <recommendedName>
        <fullName evidence="1">Cyclic nucleotide-binding domain-containing protein</fullName>
    </recommendedName>
</protein>
<reference evidence="2 3" key="1">
    <citation type="submission" date="2018-04" db="EMBL/GenBank/DDBJ databases">
        <title>Adhaeribacter sp. HMF7616 genome sequencing and assembly.</title>
        <authorList>
            <person name="Kang H."/>
            <person name="Kang J."/>
            <person name="Cha I."/>
            <person name="Kim H."/>
            <person name="Joh K."/>
        </authorList>
    </citation>
    <scope>NUCLEOTIDE SEQUENCE [LARGE SCALE GENOMIC DNA]</scope>
    <source>
        <strain evidence="2 3">HMF7616</strain>
    </source>
</reference>
<dbReference type="SMART" id="SM00100">
    <property type="entry name" value="cNMP"/>
    <property type="match status" value="1"/>
</dbReference>
<dbReference type="SUPFAM" id="SSF51206">
    <property type="entry name" value="cAMP-binding domain-like"/>
    <property type="match status" value="1"/>
</dbReference>
<keyword evidence="3" id="KW-1185">Reference proteome</keyword>
<dbReference type="RefSeq" id="WP_233507331.1">
    <property type="nucleotide sequence ID" value="NZ_QASA01000001.1"/>
</dbReference>
<gene>
    <name evidence="2" type="ORF">AHMF7616_01014</name>
</gene>
<evidence type="ECO:0000313" key="2">
    <source>
        <dbReference type="EMBL" id="RDC62420.1"/>
    </source>
</evidence>
<dbReference type="Gene3D" id="2.60.120.10">
    <property type="entry name" value="Jelly Rolls"/>
    <property type="match status" value="1"/>
</dbReference>
<feature type="domain" description="Cyclic nucleotide-binding" evidence="1">
    <location>
        <begin position="20"/>
        <end position="122"/>
    </location>
</feature>
<proteinExistence type="predicted"/>
<sequence>MNKFSAAEMCLNSFKQAVTAIMPMELEDFENLLPVLKSRTVKKGELILQENQVCRYIYFLCNGLVRMYYLDNGKEISFRFTEGGNFFVDFQSFLTQKPSRYYWEAMQDVELLLIPYVSVQHIYKLYARWNYFGRAMAEHVYLQLNERVEMLLFMKPEERYKYLLKTNPTLINQVTLAHLSSYLGVKPESLSRIRKRISEK</sequence>
<organism evidence="2 3">
    <name type="scientific">Adhaeribacter pallidiroseus</name>
    <dbReference type="NCBI Taxonomy" id="2072847"/>
    <lineage>
        <taxon>Bacteria</taxon>
        <taxon>Pseudomonadati</taxon>
        <taxon>Bacteroidota</taxon>
        <taxon>Cytophagia</taxon>
        <taxon>Cytophagales</taxon>
        <taxon>Hymenobacteraceae</taxon>
        <taxon>Adhaeribacter</taxon>
    </lineage>
</organism>
<dbReference type="InterPro" id="IPR018490">
    <property type="entry name" value="cNMP-bd_dom_sf"/>
</dbReference>
<evidence type="ECO:0000313" key="3">
    <source>
        <dbReference type="Proteomes" id="UP000253919"/>
    </source>
</evidence>
<evidence type="ECO:0000259" key="1">
    <source>
        <dbReference type="PROSITE" id="PS50042"/>
    </source>
</evidence>
<dbReference type="InterPro" id="IPR000595">
    <property type="entry name" value="cNMP-bd_dom"/>
</dbReference>
<dbReference type="Proteomes" id="UP000253919">
    <property type="component" value="Unassembled WGS sequence"/>
</dbReference>
<accession>A0A369QDM1</accession>
<dbReference type="EMBL" id="QASA01000001">
    <property type="protein sequence ID" value="RDC62420.1"/>
    <property type="molecule type" value="Genomic_DNA"/>
</dbReference>
<dbReference type="InterPro" id="IPR014710">
    <property type="entry name" value="RmlC-like_jellyroll"/>
</dbReference>
<dbReference type="CDD" id="cd00038">
    <property type="entry name" value="CAP_ED"/>
    <property type="match status" value="1"/>
</dbReference>
<dbReference type="AlphaFoldDB" id="A0A369QDM1"/>
<dbReference type="Pfam" id="PF00027">
    <property type="entry name" value="cNMP_binding"/>
    <property type="match status" value="1"/>
</dbReference>
<name>A0A369QDM1_9BACT</name>